<comment type="caution">
    <text evidence="3">The sequence shown here is derived from an EMBL/GenBank/DDBJ whole genome shotgun (WGS) entry which is preliminary data.</text>
</comment>
<dbReference type="Gene3D" id="3.40.50.1820">
    <property type="entry name" value="alpha/beta hydrolase"/>
    <property type="match status" value="1"/>
</dbReference>
<evidence type="ECO:0000259" key="2">
    <source>
        <dbReference type="Pfam" id="PF12146"/>
    </source>
</evidence>
<dbReference type="SUPFAM" id="SSF53474">
    <property type="entry name" value="alpha/beta-Hydrolases"/>
    <property type="match status" value="1"/>
</dbReference>
<proteinExistence type="predicted"/>
<sequence length="231" mass="24294">MVALVLLPGLDGTGLLFANFAASFGPDVKITVVSYPTDTAIGYSELEPIARSFLPKDLPFFLLGESFSGPIAISIAASRPSGLLGLVLCCSFARSPRPSLAVFRPLLAVAPVAALPLALLSFFVLGRFSSPALRRSLAESLAQVSPSVLRARARAALLVDVSALLASVGVPVLYLRASEDRVVPESASQSVVALAPAAKVVEFQAPHFLLQVLPSQAAVVVREFMENRRGL</sequence>
<reference evidence="3 4" key="1">
    <citation type="submission" date="2014-07" db="EMBL/GenBank/DDBJ databases">
        <title>Expanding our view of genomic diversity in Candidatus Accumulibacter clades.</title>
        <authorList>
            <person name="Skennerton C.T."/>
            <person name="Barr J.J."/>
            <person name="Slater F.R."/>
            <person name="Bond P.L."/>
            <person name="Tyson G.W."/>
        </authorList>
    </citation>
    <scope>NUCLEOTIDE SEQUENCE [LARGE SCALE GENOMIC DNA]</scope>
    <source>
        <strain evidence="4">SK-01</strain>
    </source>
</reference>
<dbReference type="InterPro" id="IPR022742">
    <property type="entry name" value="Hydrolase_4"/>
</dbReference>
<dbReference type="InterPro" id="IPR029058">
    <property type="entry name" value="AB_hydrolase_fold"/>
</dbReference>
<organism evidence="3 4">
    <name type="scientific">Candidatus Accumulibacter vicinus</name>
    <dbReference type="NCBI Taxonomy" id="2954382"/>
    <lineage>
        <taxon>Bacteria</taxon>
        <taxon>Pseudomonadati</taxon>
        <taxon>Pseudomonadota</taxon>
        <taxon>Betaproteobacteria</taxon>
        <taxon>Candidatus Accumulibacter</taxon>
    </lineage>
</organism>
<dbReference type="EMBL" id="JDSS02000051">
    <property type="protein sequence ID" value="KFB66117.1"/>
    <property type="molecule type" value="Genomic_DNA"/>
</dbReference>
<dbReference type="RefSeq" id="WP_034931017.1">
    <property type="nucleotide sequence ID" value="NZ_JDSS02000051.1"/>
</dbReference>
<keyword evidence="1" id="KW-0812">Transmembrane</keyword>
<dbReference type="Pfam" id="PF12146">
    <property type="entry name" value="Hydrolase_4"/>
    <property type="match status" value="1"/>
</dbReference>
<dbReference type="STRING" id="1457154.CAPSK01_004612"/>
<dbReference type="Proteomes" id="UP000019812">
    <property type="component" value="Unassembled WGS sequence"/>
</dbReference>
<evidence type="ECO:0000256" key="1">
    <source>
        <dbReference type="SAM" id="Phobius"/>
    </source>
</evidence>
<evidence type="ECO:0000313" key="4">
    <source>
        <dbReference type="Proteomes" id="UP000019812"/>
    </source>
</evidence>
<name>A0A084XUH3_9PROT</name>
<protein>
    <submittedName>
        <fullName evidence="3">3-oxoadipate enol-lactonase</fullName>
    </submittedName>
</protein>
<feature type="domain" description="Serine aminopeptidase S33" evidence="2">
    <location>
        <begin position="57"/>
        <end position="198"/>
    </location>
</feature>
<keyword evidence="1" id="KW-1133">Transmembrane helix</keyword>
<keyword evidence="1" id="KW-0472">Membrane</keyword>
<dbReference type="AlphaFoldDB" id="A0A084XUH3"/>
<accession>A0A084XUH3</accession>
<gene>
    <name evidence="3" type="ORF">CAPSK01_004612</name>
</gene>
<evidence type="ECO:0000313" key="3">
    <source>
        <dbReference type="EMBL" id="KFB66117.1"/>
    </source>
</evidence>
<feature type="transmembrane region" description="Helical" evidence="1">
    <location>
        <begin position="105"/>
        <end position="125"/>
    </location>
</feature>